<evidence type="ECO:0000313" key="1">
    <source>
        <dbReference type="EMBL" id="TMW55767.1"/>
    </source>
</evidence>
<comment type="caution">
    <text evidence="1">The sequence shown here is derived from an EMBL/GenBank/DDBJ whole genome shotgun (WGS) entry which is preliminary data.</text>
</comment>
<keyword evidence="2" id="KW-1185">Reference proteome</keyword>
<dbReference type="SUPFAM" id="SSF48452">
    <property type="entry name" value="TPR-like"/>
    <property type="match status" value="1"/>
</dbReference>
<dbReference type="OrthoDB" id="433738at2759"/>
<sequence>MSTELSTDDALLQWKPRMGALTVDEKIEVAETLKKQANLHFKRGELSLAVNRYAKVFAYVNGLSVQGDAMSQYASRSINMNATQAQGATIDELKVACWSNMALCYVKMGTKPEKAVEYCDKVLAVDEAHSKALFRKAQALMQLKHFDRAQTILTRLERAEPKNASVRNELKALAVAKKEYEGDARAKSSFNNIFNKKGGLF</sequence>
<organism evidence="1 2">
    <name type="scientific">Pythium oligandrum</name>
    <name type="common">Mycoparasitic fungus</name>
    <dbReference type="NCBI Taxonomy" id="41045"/>
    <lineage>
        <taxon>Eukaryota</taxon>
        <taxon>Sar</taxon>
        <taxon>Stramenopiles</taxon>
        <taxon>Oomycota</taxon>
        <taxon>Peronosporomycetes</taxon>
        <taxon>Pythiales</taxon>
        <taxon>Pythiaceae</taxon>
        <taxon>Pythium</taxon>
    </lineage>
</organism>
<dbReference type="Proteomes" id="UP000794436">
    <property type="component" value="Unassembled WGS sequence"/>
</dbReference>
<evidence type="ECO:0000313" key="2">
    <source>
        <dbReference type="Proteomes" id="UP000794436"/>
    </source>
</evidence>
<name>A0A8K1C436_PYTOL</name>
<dbReference type="PANTHER" id="PTHR46512">
    <property type="entry name" value="PEPTIDYLPROLYL ISOMERASE"/>
    <property type="match status" value="1"/>
</dbReference>
<accession>A0A8K1C436</accession>
<dbReference type="SMART" id="SM00028">
    <property type="entry name" value="TPR"/>
    <property type="match status" value="3"/>
</dbReference>
<protein>
    <submittedName>
        <fullName evidence="1">Uncharacterized protein</fullName>
    </submittedName>
</protein>
<dbReference type="InterPro" id="IPR011990">
    <property type="entry name" value="TPR-like_helical_dom_sf"/>
</dbReference>
<reference evidence="1" key="1">
    <citation type="submission" date="2019-03" db="EMBL/GenBank/DDBJ databases">
        <title>Long read genome sequence of the mycoparasitic Pythium oligandrum ATCC 38472 isolated from sugarbeet rhizosphere.</title>
        <authorList>
            <person name="Gaulin E."/>
        </authorList>
    </citation>
    <scope>NUCLEOTIDE SEQUENCE</scope>
    <source>
        <strain evidence="1">ATCC 38472_TT</strain>
    </source>
</reference>
<dbReference type="InterPro" id="IPR050754">
    <property type="entry name" value="FKBP4/5/8-like"/>
</dbReference>
<dbReference type="AlphaFoldDB" id="A0A8K1C436"/>
<dbReference type="Pfam" id="PF14559">
    <property type="entry name" value="TPR_19"/>
    <property type="match status" value="1"/>
</dbReference>
<dbReference type="Gene3D" id="1.25.40.10">
    <property type="entry name" value="Tetratricopeptide repeat domain"/>
    <property type="match status" value="1"/>
</dbReference>
<dbReference type="InterPro" id="IPR019734">
    <property type="entry name" value="TPR_rpt"/>
</dbReference>
<proteinExistence type="predicted"/>
<gene>
    <name evidence="1" type="ORF">Poli38472_010649</name>
</gene>
<dbReference type="EMBL" id="SPLM01000147">
    <property type="protein sequence ID" value="TMW55767.1"/>
    <property type="molecule type" value="Genomic_DNA"/>
</dbReference>